<dbReference type="AlphaFoldDB" id="A0A1Y4M2P2"/>
<dbReference type="EMBL" id="NFKP01000072">
    <property type="protein sequence ID" value="OUP63093.1"/>
    <property type="molecule type" value="Genomic_DNA"/>
</dbReference>
<proteinExistence type="predicted"/>
<organism evidence="2 3">
    <name type="scientific">Anaerotruncus colihominis</name>
    <dbReference type="NCBI Taxonomy" id="169435"/>
    <lineage>
        <taxon>Bacteria</taxon>
        <taxon>Bacillati</taxon>
        <taxon>Bacillota</taxon>
        <taxon>Clostridia</taxon>
        <taxon>Eubacteriales</taxon>
        <taxon>Oscillospiraceae</taxon>
        <taxon>Anaerotruncus</taxon>
    </lineage>
</organism>
<feature type="transmembrane region" description="Helical" evidence="1">
    <location>
        <begin position="54"/>
        <end position="76"/>
    </location>
</feature>
<protein>
    <submittedName>
        <fullName evidence="2">Uncharacterized protein</fullName>
    </submittedName>
</protein>
<sequence length="151" mass="17370">MPDMPRLNLDEVINKVFWPNFLKVVLPFVIAGFIFMIIRLLFRRALWDMPRVKVLVDGVLALIFLLVCAVFVVPLVRHLIETTEIPDDDYNMVVNADGTPYEFHDPFEWFDMASGIEFHDPFDPESWTDIMSGVESDAPTRSGDYDASLTE</sequence>
<keyword evidence="1" id="KW-0472">Membrane</keyword>
<reference evidence="3" key="1">
    <citation type="submission" date="2017-04" db="EMBL/GenBank/DDBJ databases">
        <title>Function of individual gut microbiota members based on whole genome sequencing of pure cultures obtained from chicken caecum.</title>
        <authorList>
            <person name="Medvecky M."/>
            <person name="Cejkova D."/>
            <person name="Polansky O."/>
            <person name="Karasova D."/>
            <person name="Kubasova T."/>
            <person name="Cizek A."/>
            <person name="Rychlik I."/>
        </authorList>
    </citation>
    <scope>NUCLEOTIDE SEQUENCE [LARGE SCALE GENOMIC DNA]</scope>
    <source>
        <strain evidence="3">An175</strain>
    </source>
</reference>
<dbReference type="Proteomes" id="UP000196386">
    <property type="component" value="Unassembled WGS sequence"/>
</dbReference>
<gene>
    <name evidence="2" type="ORF">B5F11_20645</name>
</gene>
<keyword evidence="1" id="KW-0812">Transmembrane</keyword>
<comment type="caution">
    <text evidence="2">The sequence shown here is derived from an EMBL/GenBank/DDBJ whole genome shotgun (WGS) entry which is preliminary data.</text>
</comment>
<feature type="transmembrane region" description="Helical" evidence="1">
    <location>
        <begin position="20"/>
        <end position="42"/>
    </location>
</feature>
<dbReference type="RefSeq" id="WP_087303644.1">
    <property type="nucleotide sequence ID" value="NZ_NFKP01000072.1"/>
</dbReference>
<name>A0A1Y4M2P2_9FIRM</name>
<accession>A0A1Y4M2P2</accession>
<evidence type="ECO:0000313" key="2">
    <source>
        <dbReference type="EMBL" id="OUP63093.1"/>
    </source>
</evidence>
<evidence type="ECO:0000313" key="3">
    <source>
        <dbReference type="Proteomes" id="UP000196386"/>
    </source>
</evidence>
<evidence type="ECO:0000256" key="1">
    <source>
        <dbReference type="SAM" id="Phobius"/>
    </source>
</evidence>
<keyword evidence="1" id="KW-1133">Transmembrane helix</keyword>